<gene>
    <name evidence="1" type="ORF">Tco_1043342</name>
</gene>
<keyword evidence="2" id="KW-1185">Reference proteome</keyword>
<accession>A0ABQ5GNT0</accession>
<dbReference type="Proteomes" id="UP001151760">
    <property type="component" value="Unassembled WGS sequence"/>
</dbReference>
<reference evidence="1" key="2">
    <citation type="submission" date="2022-01" db="EMBL/GenBank/DDBJ databases">
        <authorList>
            <person name="Yamashiro T."/>
            <person name="Shiraishi A."/>
            <person name="Satake H."/>
            <person name="Nakayama K."/>
        </authorList>
    </citation>
    <scope>NUCLEOTIDE SEQUENCE</scope>
</reference>
<dbReference type="EMBL" id="BQNB010018639">
    <property type="protein sequence ID" value="GJT76617.1"/>
    <property type="molecule type" value="Genomic_DNA"/>
</dbReference>
<proteinExistence type="predicted"/>
<name>A0ABQ5GNT0_9ASTR</name>
<evidence type="ECO:0000313" key="1">
    <source>
        <dbReference type="EMBL" id="GJT76617.1"/>
    </source>
</evidence>
<protein>
    <submittedName>
        <fullName evidence="1">Uncharacterized protein</fullName>
    </submittedName>
</protein>
<evidence type="ECO:0000313" key="2">
    <source>
        <dbReference type="Proteomes" id="UP001151760"/>
    </source>
</evidence>
<sequence length="224" mass="25258">MVVLREICNHGVYNTKSTEPRVSRGIVFSDFLVLEFILDEVLKSGKMIAAKFGHNKLDQLPVKLDHPLKQEKSQLLCNGKKSCPRIELTLGRSKDDWIIGEEKLELSHRHIDVFSDTDWFSDSGTVRLILSVMQLGLVGEREFSRRIGHKINAFAPESRQGVEVLIWKIHMDNEKSDRVSSFLVTGLAFLQRLSSFLLEGNGIDDFWLGLEALTGAFAGSEIDS</sequence>
<organism evidence="1 2">
    <name type="scientific">Tanacetum coccineum</name>
    <dbReference type="NCBI Taxonomy" id="301880"/>
    <lineage>
        <taxon>Eukaryota</taxon>
        <taxon>Viridiplantae</taxon>
        <taxon>Streptophyta</taxon>
        <taxon>Embryophyta</taxon>
        <taxon>Tracheophyta</taxon>
        <taxon>Spermatophyta</taxon>
        <taxon>Magnoliopsida</taxon>
        <taxon>eudicotyledons</taxon>
        <taxon>Gunneridae</taxon>
        <taxon>Pentapetalae</taxon>
        <taxon>asterids</taxon>
        <taxon>campanulids</taxon>
        <taxon>Asterales</taxon>
        <taxon>Asteraceae</taxon>
        <taxon>Asteroideae</taxon>
        <taxon>Anthemideae</taxon>
        <taxon>Anthemidinae</taxon>
        <taxon>Tanacetum</taxon>
    </lineage>
</organism>
<reference evidence="1" key="1">
    <citation type="journal article" date="2022" name="Int. J. Mol. Sci.">
        <title>Draft Genome of Tanacetum Coccineum: Genomic Comparison of Closely Related Tanacetum-Family Plants.</title>
        <authorList>
            <person name="Yamashiro T."/>
            <person name="Shiraishi A."/>
            <person name="Nakayama K."/>
            <person name="Satake H."/>
        </authorList>
    </citation>
    <scope>NUCLEOTIDE SEQUENCE</scope>
</reference>
<comment type="caution">
    <text evidence="1">The sequence shown here is derived from an EMBL/GenBank/DDBJ whole genome shotgun (WGS) entry which is preliminary data.</text>
</comment>